<dbReference type="InterPro" id="IPR038745">
    <property type="entry name" value="AT4G37440-like"/>
</dbReference>
<feature type="coiled-coil region" evidence="1">
    <location>
        <begin position="232"/>
        <end position="259"/>
    </location>
</feature>
<dbReference type="Proteomes" id="UP000712600">
    <property type="component" value="Unassembled WGS sequence"/>
</dbReference>
<dbReference type="PANTHER" id="PTHR34057">
    <property type="entry name" value="ELONGATION FACTOR"/>
    <property type="match status" value="1"/>
</dbReference>
<evidence type="ECO:0000313" key="3">
    <source>
        <dbReference type="EMBL" id="KAF3598875.1"/>
    </source>
</evidence>
<evidence type="ECO:0000313" key="4">
    <source>
        <dbReference type="Proteomes" id="UP000712600"/>
    </source>
</evidence>
<name>A0A8S9SFN5_BRACR</name>
<feature type="compositionally biased region" description="Acidic residues" evidence="2">
    <location>
        <begin position="389"/>
        <end position="404"/>
    </location>
</feature>
<feature type="region of interest" description="Disordered" evidence="2">
    <location>
        <begin position="382"/>
        <end position="415"/>
    </location>
</feature>
<reference evidence="3" key="1">
    <citation type="submission" date="2019-12" db="EMBL/GenBank/DDBJ databases">
        <title>Genome sequencing and annotation of Brassica cretica.</title>
        <authorList>
            <person name="Studholme D.J."/>
            <person name="Sarris P."/>
        </authorList>
    </citation>
    <scope>NUCLEOTIDE SEQUENCE</scope>
    <source>
        <strain evidence="3">PFS-109/04</strain>
        <tissue evidence="3">Leaf</tissue>
    </source>
</reference>
<evidence type="ECO:0000256" key="1">
    <source>
        <dbReference type="SAM" id="Coils"/>
    </source>
</evidence>
<dbReference type="PANTHER" id="PTHR34057:SF19">
    <property type="entry name" value="GENOME ASSEMBLY, CHROMOSOME: A01"/>
    <property type="match status" value="1"/>
</dbReference>
<comment type="caution">
    <text evidence="3">The sequence shown here is derived from an EMBL/GenBank/DDBJ whole genome shotgun (WGS) entry which is preliminary data.</text>
</comment>
<gene>
    <name evidence="3" type="ORF">F2Q69_00036066</name>
</gene>
<feature type="compositionally biased region" description="Acidic residues" evidence="2">
    <location>
        <begin position="49"/>
        <end position="58"/>
    </location>
</feature>
<evidence type="ECO:0000256" key="2">
    <source>
        <dbReference type="SAM" id="MobiDB-lite"/>
    </source>
</evidence>
<dbReference type="EMBL" id="QGKX02000004">
    <property type="protein sequence ID" value="KAF3598875.1"/>
    <property type="molecule type" value="Genomic_DNA"/>
</dbReference>
<keyword evidence="1" id="KW-0175">Coiled coil</keyword>
<dbReference type="CDD" id="cd11650">
    <property type="entry name" value="AT4G37440_like"/>
    <property type="match status" value="1"/>
</dbReference>
<organism evidence="3 4">
    <name type="scientific">Brassica cretica</name>
    <name type="common">Mustard</name>
    <dbReference type="NCBI Taxonomy" id="69181"/>
    <lineage>
        <taxon>Eukaryota</taxon>
        <taxon>Viridiplantae</taxon>
        <taxon>Streptophyta</taxon>
        <taxon>Embryophyta</taxon>
        <taxon>Tracheophyta</taxon>
        <taxon>Spermatophyta</taxon>
        <taxon>Magnoliopsida</taxon>
        <taxon>eudicotyledons</taxon>
        <taxon>Gunneridae</taxon>
        <taxon>Pentapetalae</taxon>
        <taxon>rosids</taxon>
        <taxon>malvids</taxon>
        <taxon>Brassicales</taxon>
        <taxon>Brassicaceae</taxon>
        <taxon>Brassiceae</taxon>
        <taxon>Brassica</taxon>
    </lineage>
</organism>
<feature type="region of interest" description="Disordered" evidence="2">
    <location>
        <begin position="24"/>
        <end position="58"/>
    </location>
</feature>
<proteinExistence type="predicted"/>
<dbReference type="AlphaFoldDB" id="A0A8S9SFN5"/>
<sequence length="415" mass="47383">MDTSANQQPEDVKVDILECGNLTDESQEGEDGLCQSSSSSFGDSLCARDDDDDDDDDNGFEAESMLNKDYPLPDTFGDGSELLGLRKKKLTDEWRKFCQPLMWRCKWLELKAKEIECQARGYDREVRSYYQSKQFDLEKSKLEGFDGKSKSFGDHTQRMSVYKRGRRRHVEETTDVAAYISNHNVFSYSEKRKPTTLKAQCPVPGRKATGKEEEVEEDDCFVSESDCSDDILGMILCQIDEAQDKAKRLKKRVDQLLCCESQDGHTSLIPAAIAPSRRDFNVQNVKQLALVEEEPSLPHIQREGTVQIGRQRISADHTEDLLIPQAPPPFESDGQFLYNISPLPYERLGFPTIEDLLMDGSEMNDYEAEPELDNCFMKLMNEFGKDTMSDDDEEEEEEEEEEDPTPATKRHKTSH</sequence>
<accession>A0A8S9SFN5</accession>
<protein>
    <submittedName>
        <fullName evidence="3">Uncharacterized protein</fullName>
    </submittedName>
</protein>